<protein>
    <submittedName>
        <fullName evidence="1">Uncharacterized protein</fullName>
    </submittedName>
</protein>
<sequence length="97" mass="10244">MIDLSVEFEAAATHSCSKFLPQFPISAPLSVAGFERKTYTCMAGLSLSLAEKQVLSILSQPGCKIIGGALVLSFAVLHGLFDITRSVASHPAESMSD</sequence>
<proteinExistence type="predicted"/>
<keyword evidence="2" id="KW-1185">Reference proteome</keyword>
<evidence type="ECO:0000313" key="2">
    <source>
        <dbReference type="Proteomes" id="UP001060215"/>
    </source>
</evidence>
<accession>A0ACC0HUB6</accession>
<evidence type="ECO:0000313" key="1">
    <source>
        <dbReference type="EMBL" id="KAI8015651.1"/>
    </source>
</evidence>
<gene>
    <name evidence="1" type="ORF">LOK49_LG05G00013</name>
</gene>
<name>A0ACC0HUB6_9ERIC</name>
<organism evidence="1 2">
    <name type="scientific">Camellia lanceoleosa</name>
    <dbReference type="NCBI Taxonomy" id="1840588"/>
    <lineage>
        <taxon>Eukaryota</taxon>
        <taxon>Viridiplantae</taxon>
        <taxon>Streptophyta</taxon>
        <taxon>Embryophyta</taxon>
        <taxon>Tracheophyta</taxon>
        <taxon>Spermatophyta</taxon>
        <taxon>Magnoliopsida</taxon>
        <taxon>eudicotyledons</taxon>
        <taxon>Gunneridae</taxon>
        <taxon>Pentapetalae</taxon>
        <taxon>asterids</taxon>
        <taxon>Ericales</taxon>
        <taxon>Theaceae</taxon>
        <taxon>Camellia</taxon>
    </lineage>
</organism>
<dbReference type="Proteomes" id="UP001060215">
    <property type="component" value="Chromosome 4"/>
</dbReference>
<comment type="caution">
    <text evidence="1">The sequence shown here is derived from an EMBL/GenBank/DDBJ whole genome shotgun (WGS) entry which is preliminary data.</text>
</comment>
<dbReference type="EMBL" id="CM045761">
    <property type="protein sequence ID" value="KAI8015651.1"/>
    <property type="molecule type" value="Genomic_DNA"/>
</dbReference>
<reference evidence="1 2" key="1">
    <citation type="journal article" date="2022" name="Plant J.">
        <title>Chromosome-level genome of Camellia lanceoleosa provides a valuable resource for understanding genome evolution and self-incompatibility.</title>
        <authorList>
            <person name="Gong W."/>
            <person name="Xiao S."/>
            <person name="Wang L."/>
            <person name="Liao Z."/>
            <person name="Chang Y."/>
            <person name="Mo W."/>
            <person name="Hu G."/>
            <person name="Li W."/>
            <person name="Zhao G."/>
            <person name="Zhu H."/>
            <person name="Hu X."/>
            <person name="Ji K."/>
            <person name="Xiang X."/>
            <person name="Song Q."/>
            <person name="Yuan D."/>
            <person name="Jin S."/>
            <person name="Zhang L."/>
        </authorList>
    </citation>
    <scope>NUCLEOTIDE SEQUENCE [LARGE SCALE GENOMIC DNA]</scope>
    <source>
        <strain evidence="1">SQ_2022a</strain>
    </source>
</reference>